<evidence type="ECO:0000313" key="1">
    <source>
        <dbReference type="EMBL" id="CBM41208.2"/>
    </source>
</evidence>
<reference evidence="1 2" key="1">
    <citation type="journal article" date="1998" name="Science">
        <title>Genome sequence of the nematode C. elegans: a platform for investigating biology.</title>
        <authorList>
            <consortium name="The C. elegans sequencing consortium"/>
            <person name="Sulson J.E."/>
            <person name="Waterston R."/>
        </authorList>
    </citation>
    <scope>NUCLEOTIDE SEQUENCE [LARGE SCALE GENOMIC DNA]</scope>
    <source>
        <strain evidence="1 2">Bristol N2</strain>
    </source>
</reference>
<dbReference type="Proteomes" id="UP000001940">
    <property type="component" value="Chromosome II"/>
</dbReference>
<dbReference type="WormBase" id="F54D5.17">
    <property type="protein sequence ID" value="CE52254"/>
    <property type="gene ID" value="WBGene00195146"/>
</dbReference>
<proteinExistence type="predicted"/>
<name>D7SFM0_CAEEL</name>
<dbReference type="InParanoid" id="D7SFM0"/>
<dbReference type="AGR" id="WB:WBGene00195146"/>
<gene>
    <name evidence="1" type="ORF">CELE_F54D5.17</name>
    <name evidence="1 3" type="ORF">F54D5.17</name>
</gene>
<protein>
    <submittedName>
        <fullName evidence="1">Uncharacterized protein</fullName>
    </submittedName>
</protein>
<dbReference type="PaxDb" id="6239-F54D5.17"/>
<evidence type="ECO:0000313" key="3">
    <source>
        <dbReference type="WormBase" id="F54D5.17"/>
    </source>
</evidence>
<dbReference type="Bgee" id="WBGene00195146">
    <property type="expression patterns" value="Expressed in pharyngeal muscle cell (C elegans) and 3 other cell types or tissues"/>
</dbReference>
<accession>D7SFM0</accession>
<sequence>MERRYLELYILTDTCPSKELEELQQRKKETCCTMEHFLIFNFLIFFSFSL</sequence>
<keyword evidence="2" id="KW-1185">Reference proteome</keyword>
<dbReference type="SMR" id="D7SFM0"/>
<dbReference type="HOGENOM" id="CLU_2051760_0_0_1"/>
<evidence type="ECO:0000313" key="2">
    <source>
        <dbReference type="Proteomes" id="UP000001940"/>
    </source>
</evidence>
<organism evidence="1 2">
    <name type="scientific">Caenorhabditis elegans</name>
    <dbReference type="NCBI Taxonomy" id="6239"/>
    <lineage>
        <taxon>Eukaryota</taxon>
        <taxon>Metazoa</taxon>
        <taxon>Ecdysozoa</taxon>
        <taxon>Nematoda</taxon>
        <taxon>Chromadorea</taxon>
        <taxon>Rhabditida</taxon>
        <taxon>Rhabditina</taxon>
        <taxon>Rhabditomorpha</taxon>
        <taxon>Rhabditoidea</taxon>
        <taxon>Rhabditidae</taxon>
        <taxon>Peloderinae</taxon>
        <taxon>Caenorhabditis</taxon>
    </lineage>
</organism>
<dbReference type="AlphaFoldDB" id="D7SFM0"/>
<dbReference type="EMBL" id="BX284602">
    <property type="protein sequence ID" value="CBM41208.2"/>
    <property type="molecule type" value="Genomic_DNA"/>
</dbReference>